<comment type="caution">
    <text evidence="2">The sequence shown here is derived from an EMBL/GenBank/DDBJ whole genome shotgun (WGS) entry which is preliminary data.</text>
</comment>
<dbReference type="Proteomes" id="UP000295367">
    <property type="component" value="Unassembled WGS sequence"/>
</dbReference>
<dbReference type="AlphaFoldDB" id="A0A4R3XXY4"/>
<protein>
    <submittedName>
        <fullName evidence="2">Uncharacterized protein</fullName>
    </submittedName>
</protein>
<evidence type="ECO:0000313" key="2">
    <source>
        <dbReference type="EMBL" id="TCV82513.1"/>
    </source>
</evidence>
<evidence type="ECO:0000256" key="1">
    <source>
        <dbReference type="SAM" id="Phobius"/>
    </source>
</evidence>
<sequence length="43" mass="4797">MNKFALIAEAWGAMAFNLMRAGLIIRCMISGLATKYRKGIHVQ</sequence>
<accession>A0A4R3XXY4</accession>
<proteinExistence type="predicted"/>
<feature type="transmembrane region" description="Helical" evidence="1">
    <location>
        <begin position="6"/>
        <end position="29"/>
    </location>
</feature>
<evidence type="ECO:0000313" key="3">
    <source>
        <dbReference type="Proteomes" id="UP000295367"/>
    </source>
</evidence>
<dbReference type="RefSeq" id="WP_262982221.1">
    <property type="nucleotide sequence ID" value="NZ_BHVT01000007.1"/>
</dbReference>
<organism evidence="2 3">
    <name type="scientific">Sulfurirhabdus autotrophica</name>
    <dbReference type="NCBI Taxonomy" id="1706046"/>
    <lineage>
        <taxon>Bacteria</taxon>
        <taxon>Pseudomonadati</taxon>
        <taxon>Pseudomonadota</taxon>
        <taxon>Betaproteobacteria</taxon>
        <taxon>Nitrosomonadales</taxon>
        <taxon>Sulfuricellaceae</taxon>
        <taxon>Sulfurirhabdus</taxon>
    </lineage>
</organism>
<keyword evidence="1" id="KW-0472">Membrane</keyword>
<gene>
    <name evidence="2" type="ORF">EDC63_1207</name>
</gene>
<name>A0A4R3XXY4_9PROT</name>
<dbReference type="EMBL" id="SMCO01000020">
    <property type="protein sequence ID" value="TCV82513.1"/>
    <property type="molecule type" value="Genomic_DNA"/>
</dbReference>
<keyword evidence="3" id="KW-1185">Reference proteome</keyword>
<keyword evidence="1" id="KW-0812">Transmembrane</keyword>
<reference evidence="2 3" key="1">
    <citation type="submission" date="2019-03" db="EMBL/GenBank/DDBJ databases">
        <title>Genomic Encyclopedia of Type Strains, Phase IV (KMG-IV): sequencing the most valuable type-strain genomes for metagenomic binning, comparative biology and taxonomic classification.</title>
        <authorList>
            <person name="Goeker M."/>
        </authorList>
    </citation>
    <scope>NUCLEOTIDE SEQUENCE [LARGE SCALE GENOMIC DNA]</scope>
    <source>
        <strain evidence="2 3">DSM 100309</strain>
    </source>
</reference>
<keyword evidence="1" id="KW-1133">Transmembrane helix</keyword>